<evidence type="ECO:0000313" key="6">
    <source>
        <dbReference type="EMBL" id="MBE0559310.1"/>
    </source>
</evidence>
<dbReference type="GO" id="GO:0016747">
    <property type="term" value="F:acyltransferase activity, transferring groups other than amino-acyl groups"/>
    <property type="evidence" value="ECO:0007669"/>
    <property type="project" value="InterPro"/>
</dbReference>
<evidence type="ECO:0000259" key="3">
    <source>
        <dbReference type="PROSITE" id="PS51186"/>
    </source>
</evidence>
<evidence type="ECO:0000256" key="2">
    <source>
        <dbReference type="ARBA" id="ARBA00023315"/>
    </source>
</evidence>
<dbReference type="Proteomes" id="UP000481876">
    <property type="component" value="Unassembled WGS sequence"/>
</dbReference>
<dbReference type="AlphaFoldDB" id="A0A011TU25"/>
<dbReference type="Gene3D" id="3.40.630.30">
    <property type="match status" value="1"/>
</dbReference>
<dbReference type="InterPro" id="IPR016181">
    <property type="entry name" value="Acyl_CoA_acyltransferase"/>
</dbReference>
<keyword evidence="1 5" id="KW-0808">Transferase</keyword>
<dbReference type="PANTHER" id="PTHR43800:SF1">
    <property type="entry name" value="PEPTIDYL-LYSINE N-ACETYLTRANSFERASE YJAB"/>
    <property type="match status" value="1"/>
</dbReference>
<dbReference type="EMBL" id="JACZKO010000002">
    <property type="protein sequence ID" value="MBE0559310.1"/>
    <property type="molecule type" value="Genomic_DNA"/>
</dbReference>
<evidence type="ECO:0000313" key="4">
    <source>
        <dbReference type="EMBL" id="KAB2773312.1"/>
    </source>
</evidence>
<dbReference type="Proteomes" id="UP000642265">
    <property type="component" value="Unassembled WGS sequence"/>
</dbReference>
<evidence type="ECO:0000313" key="7">
    <source>
        <dbReference type="Proteomes" id="UP000441102"/>
    </source>
</evidence>
<dbReference type="PANTHER" id="PTHR43800">
    <property type="entry name" value="PEPTIDYL-LYSINE N-ACETYLTRANSFERASE YJAB"/>
    <property type="match status" value="1"/>
</dbReference>
<reference evidence="7 8" key="1">
    <citation type="submission" date="2019-09" db="EMBL/GenBank/DDBJ databases">
        <title>Taxonomic organization of the family Brucellaceae based on a phylogenomic approach.</title>
        <authorList>
            <person name="Leclercq S."/>
            <person name="Cloeckaert A."/>
            <person name="Zygmunt M.S."/>
        </authorList>
    </citation>
    <scope>NUCLEOTIDE SEQUENCE [LARGE SCALE GENOMIC DNA]</scope>
    <source>
        <strain evidence="5 7">CCUG 34461</strain>
        <strain evidence="4 8">LMG 3313</strain>
    </source>
</reference>
<feature type="domain" description="N-acetyltransferase" evidence="3">
    <location>
        <begin position="6"/>
        <end position="149"/>
    </location>
</feature>
<dbReference type="RefSeq" id="WP_010657787.1">
    <property type="nucleotide sequence ID" value="NZ_CP044970.1"/>
</dbReference>
<gene>
    <name evidence="4" type="ORF">F9L04_00270</name>
    <name evidence="5" type="ORF">F9L06_06835</name>
    <name evidence="6" type="ORF">IH622_00550</name>
</gene>
<dbReference type="Proteomes" id="UP000441102">
    <property type="component" value="Unassembled WGS sequence"/>
</dbReference>
<protein>
    <submittedName>
        <fullName evidence="5">GNAT family N-acetyltransferase</fullName>
    </submittedName>
</protein>
<dbReference type="Pfam" id="PF13508">
    <property type="entry name" value="Acetyltransf_7"/>
    <property type="match status" value="1"/>
</dbReference>
<dbReference type="SUPFAM" id="SSF55729">
    <property type="entry name" value="Acyl-CoA N-acyltransferases (Nat)"/>
    <property type="match status" value="1"/>
</dbReference>
<sequence length="149" mass="16893">MKNHDVIIRAYQASDKPSLSSIWYRASLEAHSFLGGDRLQDQRKLIEDVYLEKAETWVATINDRPIGFIGLLDSFIGGLFVDPDVQGCGTGRILIRHALALKGELSLEVYADNERACRFYSRLGFKITSQRSEDDEGLPFRNIRMELKG</sequence>
<dbReference type="CDD" id="cd04301">
    <property type="entry name" value="NAT_SF"/>
    <property type="match status" value="1"/>
</dbReference>
<evidence type="ECO:0000313" key="8">
    <source>
        <dbReference type="Proteomes" id="UP000481876"/>
    </source>
</evidence>
<dbReference type="EMBL" id="WBWX01000002">
    <property type="protein sequence ID" value="KAB2801400.1"/>
    <property type="molecule type" value="Genomic_DNA"/>
</dbReference>
<comment type="caution">
    <text evidence="5">The sequence shown here is derived from an EMBL/GenBank/DDBJ whole genome shotgun (WGS) entry which is preliminary data.</text>
</comment>
<name>A0A011TU25_BRUAN</name>
<dbReference type="GeneID" id="61318816"/>
<reference evidence="6" key="3">
    <citation type="submission" date="2020-10" db="EMBL/GenBank/DDBJ databases">
        <title>Enrichment of novel Verrucomicrobia, Bacteroidetes and Krumholzibacteria in an oxygen-limited, methane- and iron-fed bioreactor inoculated with Bothnian Sea sediments.</title>
        <authorList>
            <person name="Martins P.D."/>
            <person name="de Jong A."/>
            <person name="Lenstra W.K."/>
            <person name="van Helmond N.A.G.M."/>
            <person name="Slomp C.P."/>
            <person name="Jetten M.S.M."/>
            <person name="Welte C.U."/>
            <person name="Rasigraf O."/>
        </authorList>
    </citation>
    <scope>NUCLEOTIDE SEQUENCE</scope>
    <source>
        <strain evidence="6">MAG47</strain>
    </source>
</reference>
<accession>A0A011TU25</accession>
<evidence type="ECO:0000256" key="1">
    <source>
        <dbReference type="ARBA" id="ARBA00022679"/>
    </source>
</evidence>
<dbReference type="EMBL" id="WBWS01000001">
    <property type="protein sequence ID" value="KAB2773312.1"/>
    <property type="molecule type" value="Genomic_DNA"/>
</dbReference>
<dbReference type="InterPro" id="IPR000182">
    <property type="entry name" value="GNAT_dom"/>
</dbReference>
<reference evidence="6" key="2">
    <citation type="submission" date="2020-09" db="EMBL/GenBank/DDBJ databases">
        <authorList>
            <person name="Dalcin Martins P."/>
        </authorList>
    </citation>
    <scope>NUCLEOTIDE SEQUENCE</scope>
    <source>
        <strain evidence="6">MAG47</strain>
    </source>
</reference>
<proteinExistence type="predicted"/>
<evidence type="ECO:0000313" key="5">
    <source>
        <dbReference type="EMBL" id="KAB2801400.1"/>
    </source>
</evidence>
<keyword evidence="2" id="KW-0012">Acyltransferase</keyword>
<organism evidence="5 7">
    <name type="scientific">Brucella anthropi</name>
    <name type="common">Ochrobactrum anthropi</name>
    <dbReference type="NCBI Taxonomy" id="529"/>
    <lineage>
        <taxon>Bacteria</taxon>
        <taxon>Pseudomonadati</taxon>
        <taxon>Pseudomonadota</taxon>
        <taxon>Alphaproteobacteria</taxon>
        <taxon>Hyphomicrobiales</taxon>
        <taxon>Brucellaceae</taxon>
        <taxon>Brucella/Ochrobactrum group</taxon>
        <taxon>Brucella</taxon>
    </lineage>
</organism>
<dbReference type="PROSITE" id="PS51186">
    <property type="entry name" value="GNAT"/>
    <property type="match status" value="1"/>
</dbReference>